<dbReference type="Gene3D" id="1.10.10.10">
    <property type="entry name" value="Winged helix-like DNA-binding domain superfamily/Winged helix DNA-binding domain"/>
    <property type="match status" value="1"/>
</dbReference>
<dbReference type="SUPFAM" id="SSF46785">
    <property type="entry name" value="Winged helix' DNA-binding domain"/>
    <property type="match status" value="1"/>
</dbReference>
<dbReference type="InterPro" id="IPR036388">
    <property type="entry name" value="WH-like_DNA-bd_sf"/>
</dbReference>
<dbReference type="Proteomes" id="UP000294114">
    <property type="component" value="Unassembled WGS sequence"/>
</dbReference>
<sequence length="197" mass="21525">MSSNTQIPDYDLPDTVEVSTPAQLRAIADPLRTTILDLVLERAATVAELATAVDRPKSTVAHHVNVLLKAGMLRVVRTRRVRAIDERFYGRTGRTIHVGVVRRPGGTTTPVCINGLSVAAAESVPAHEADALYTTVRHARIPRESAAQFWRRVEALIQEFTELPRSGDTVYGFVAGLYPTDHPVLPDPDHASAEDSD</sequence>
<accession>A0A4Q8B5N5</accession>
<evidence type="ECO:0000313" key="2">
    <source>
        <dbReference type="EMBL" id="RZU72877.1"/>
    </source>
</evidence>
<reference evidence="2 3" key="1">
    <citation type="submission" date="2019-02" db="EMBL/GenBank/DDBJ databases">
        <title>Sequencing the genomes of 1000 actinobacteria strains.</title>
        <authorList>
            <person name="Klenk H.-P."/>
        </authorList>
    </citation>
    <scope>NUCLEOTIDE SEQUENCE [LARGE SCALE GENOMIC DNA]</scope>
    <source>
        <strain evidence="2 3">DSM 45612</strain>
    </source>
</reference>
<comment type="caution">
    <text evidence="2">The sequence shown here is derived from an EMBL/GenBank/DDBJ whole genome shotgun (WGS) entry which is preliminary data.</text>
</comment>
<dbReference type="InterPro" id="IPR011991">
    <property type="entry name" value="ArsR-like_HTH"/>
</dbReference>
<dbReference type="RefSeq" id="WP_130330982.1">
    <property type="nucleotide sequence ID" value="NZ_SHLD01000001.1"/>
</dbReference>
<dbReference type="CDD" id="cd00090">
    <property type="entry name" value="HTH_ARSR"/>
    <property type="match status" value="1"/>
</dbReference>
<dbReference type="Pfam" id="PF12840">
    <property type="entry name" value="HTH_20"/>
    <property type="match status" value="1"/>
</dbReference>
<name>A0A4Q8B5N5_9ACTN</name>
<proteinExistence type="predicted"/>
<dbReference type="OrthoDB" id="7945987at2"/>
<dbReference type="InterPro" id="IPR001845">
    <property type="entry name" value="HTH_ArsR_DNA-bd_dom"/>
</dbReference>
<dbReference type="SMART" id="SM00418">
    <property type="entry name" value="HTH_ARSR"/>
    <property type="match status" value="1"/>
</dbReference>
<gene>
    <name evidence="2" type="ORF">EV384_1265</name>
</gene>
<evidence type="ECO:0000313" key="3">
    <source>
        <dbReference type="Proteomes" id="UP000294114"/>
    </source>
</evidence>
<feature type="domain" description="HTH arsR-type" evidence="1">
    <location>
        <begin position="22"/>
        <end position="101"/>
    </location>
</feature>
<keyword evidence="3" id="KW-1185">Reference proteome</keyword>
<dbReference type="EMBL" id="SHLD01000001">
    <property type="protein sequence ID" value="RZU72877.1"/>
    <property type="molecule type" value="Genomic_DNA"/>
</dbReference>
<protein>
    <submittedName>
        <fullName evidence="2">Helix-turn-helix protein</fullName>
    </submittedName>
</protein>
<dbReference type="GO" id="GO:0003700">
    <property type="term" value="F:DNA-binding transcription factor activity"/>
    <property type="evidence" value="ECO:0007669"/>
    <property type="project" value="InterPro"/>
</dbReference>
<evidence type="ECO:0000259" key="1">
    <source>
        <dbReference type="SMART" id="SM00418"/>
    </source>
</evidence>
<dbReference type="AlphaFoldDB" id="A0A4Q8B5N5"/>
<organism evidence="2 3">
    <name type="scientific">Micromonospora kangleipakensis</name>
    <dbReference type="NCBI Taxonomy" id="1077942"/>
    <lineage>
        <taxon>Bacteria</taxon>
        <taxon>Bacillati</taxon>
        <taxon>Actinomycetota</taxon>
        <taxon>Actinomycetes</taxon>
        <taxon>Micromonosporales</taxon>
        <taxon>Micromonosporaceae</taxon>
        <taxon>Micromonospora</taxon>
    </lineage>
</organism>
<dbReference type="InterPro" id="IPR036390">
    <property type="entry name" value="WH_DNA-bd_sf"/>
</dbReference>